<proteinExistence type="predicted"/>
<dbReference type="InterPro" id="IPR037171">
    <property type="entry name" value="NagB/RpiA_transferase-like"/>
</dbReference>
<accession>A0A7Y0U118</accession>
<dbReference type="InterPro" id="IPR036388">
    <property type="entry name" value="WH-like_DNA-bd_sf"/>
</dbReference>
<sequence length="257" mass="28431">MPVTNLDPESRRRKIVAVVTREGSCHIDDLAQMFQVSAMTVYRDVADLEHLQLVTLRRGEVQAAQTSLSEAAATVRLGAKSDLKHRLSDRARSYLRRGQSIMVDDSSSTVPLISDLADLCPITVATNAEFVAQRLRLQEGVKLLLLGGEYESWADAYFGELTEASISRLQVDWLIMSVSAITDGYCYHPQENVARTKRQMIAAARQRILVADCSKFSRAALYKIGSLTDFDIVITDTQAPPEIVAAMRKSGLQVDVV</sequence>
<dbReference type="RefSeq" id="WP_169762892.1">
    <property type="nucleotide sequence ID" value="NZ_JABCUQ010000024.1"/>
</dbReference>
<evidence type="ECO:0000313" key="6">
    <source>
        <dbReference type="Proteomes" id="UP000575397"/>
    </source>
</evidence>
<organism evidence="4 7">
    <name type="scientific">Mobiluncus mulieris</name>
    <dbReference type="NCBI Taxonomy" id="2052"/>
    <lineage>
        <taxon>Bacteria</taxon>
        <taxon>Bacillati</taxon>
        <taxon>Actinomycetota</taxon>
        <taxon>Actinomycetes</taxon>
        <taxon>Actinomycetales</taxon>
        <taxon>Actinomycetaceae</taxon>
        <taxon>Mobiluncus</taxon>
    </lineage>
</organism>
<dbReference type="Pfam" id="PF08220">
    <property type="entry name" value="HTH_DeoR"/>
    <property type="match status" value="1"/>
</dbReference>
<evidence type="ECO:0000256" key="2">
    <source>
        <dbReference type="ARBA" id="ARBA00023163"/>
    </source>
</evidence>
<dbReference type="InterPro" id="IPR001034">
    <property type="entry name" value="DeoR_HTH"/>
</dbReference>
<evidence type="ECO:0000313" key="7">
    <source>
        <dbReference type="Proteomes" id="UP000578252"/>
    </source>
</evidence>
<keyword evidence="2" id="KW-0804">Transcription</keyword>
<reference evidence="6 7" key="1">
    <citation type="submission" date="2020-04" db="EMBL/GenBank/DDBJ databases">
        <title>Antimicrobial susceptibility and clonality of vaginal-derived multi-drug resistant Mobiluncus isolates in China.</title>
        <authorList>
            <person name="Zhang X."/>
        </authorList>
    </citation>
    <scope>NUCLEOTIDE SEQUENCE [LARGE SCALE GENOMIC DNA]</scope>
    <source>
        <strain evidence="5 6">12</strain>
        <strain evidence="4 7">13</strain>
    </source>
</reference>
<dbReference type="EMBL" id="JABCUR010000003">
    <property type="protein sequence ID" value="NMW64837.1"/>
    <property type="molecule type" value="Genomic_DNA"/>
</dbReference>
<dbReference type="Proteomes" id="UP000578252">
    <property type="component" value="Unassembled WGS sequence"/>
</dbReference>
<dbReference type="SMART" id="SM00420">
    <property type="entry name" value="HTH_DEOR"/>
    <property type="match status" value="1"/>
</dbReference>
<evidence type="ECO:0000256" key="1">
    <source>
        <dbReference type="ARBA" id="ARBA00023015"/>
    </source>
</evidence>
<dbReference type="Pfam" id="PF00455">
    <property type="entry name" value="DeoRC"/>
    <property type="match status" value="1"/>
</dbReference>
<dbReference type="SUPFAM" id="SSF46785">
    <property type="entry name" value="Winged helix' DNA-binding domain"/>
    <property type="match status" value="1"/>
</dbReference>
<dbReference type="Gene3D" id="1.10.10.10">
    <property type="entry name" value="Winged helix-like DNA-binding domain superfamily/Winged helix DNA-binding domain"/>
    <property type="match status" value="1"/>
</dbReference>
<gene>
    <name evidence="5" type="ORF">HHJ77_07750</name>
    <name evidence="4" type="ORF">HHJ78_04655</name>
</gene>
<evidence type="ECO:0000313" key="4">
    <source>
        <dbReference type="EMBL" id="NMW64837.1"/>
    </source>
</evidence>
<evidence type="ECO:0000313" key="5">
    <source>
        <dbReference type="EMBL" id="NMX03819.1"/>
    </source>
</evidence>
<evidence type="ECO:0000259" key="3">
    <source>
        <dbReference type="PROSITE" id="PS51000"/>
    </source>
</evidence>
<dbReference type="SUPFAM" id="SSF100950">
    <property type="entry name" value="NagB/RpiA/CoA transferase-like"/>
    <property type="match status" value="1"/>
</dbReference>
<keyword evidence="1" id="KW-0805">Transcription regulation</keyword>
<dbReference type="PANTHER" id="PTHR30363:SF44">
    <property type="entry name" value="AGA OPERON TRANSCRIPTIONAL REPRESSOR-RELATED"/>
    <property type="match status" value="1"/>
</dbReference>
<dbReference type="InterPro" id="IPR014036">
    <property type="entry name" value="DeoR-like_C"/>
</dbReference>
<dbReference type="InterPro" id="IPR036390">
    <property type="entry name" value="WH_DNA-bd_sf"/>
</dbReference>
<feature type="domain" description="HTH deoR-type" evidence="3">
    <location>
        <begin position="8"/>
        <end position="63"/>
    </location>
</feature>
<dbReference type="SMART" id="SM01134">
    <property type="entry name" value="DeoRC"/>
    <property type="match status" value="1"/>
</dbReference>
<name>A0A7Y0U118_9ACTO</name>
<dbReference type="Proteomes" id="UP000575397">
    <property type="component" value="Unassembled WGS sequence"/>
</dbReference>
<dbReference type="PROSITE" id="PS51000">
    <property type="entry name" value="HTH_DEOR_2"/>
    <property type="match status" value="1"/>
</dbReference>
<dbReference type="InterPro" id="IPR050313">
    <property type="entry name" value="Carb_Metab_HTH_regulators"/>
</dbReference>
<protein>
    <submittedName>
        <fullName evidence="4">DeoR/GlpR transcriptional regulator</fullName>
    </submittedName>
</protein>
<dbReference type="PANTHER" id="PTHR30363">
    <property type="entry name" value="HTH-TYPE TRANSCRIPTIONAL REGULATOR SRLR-RELATED"/>
    <property type="match status" value="1"/>
</dbReference>
<comment type="caution">
    <text evidence="4">The sequence shown here is derived from an EMBL/GenBank/DDBJ whole genome shotgun (WGS) entry which is preliminary data.</text>
</comment>
<dbReference type="GO" id="GO:0003700">
    <property type="term" value="F:DNA-binding transcription factor activity"/>
    <property type="evidence" value="ECO:0007669"/>
    <property type="project" value="InterPro"/>
</dbReference>
<dbReference type="EMBL" id="JABCUS010000016">
    <property type="protein sequence ID" value="NMX03819.1"/>
    <property type="molecule type" value="Genomic_DNA"/>
</dbReference>
<dbReference type="AlphaFoldDB" id="A0A7Y0U118"/>